<dbReference type="Proteomes" id="UP001067235">
    <property type="component" value="Unassembled WGS sequence"/>
</dbReference>
<dbReference type="EMBL" id="JAPWIE010000005">
    <property type="protein sequence ID" value="MCZ4551784.1"/>
    <property type="molecule type" value="Genomic_DNA"/>
</dbReference>
<keyword evidence="1" id="KW-1133">Transmembrane helix</keyword>
<reference evidence="2" key="1">
    <citation type="submission" date="2022-12" db="EMBL/GenBank/DDBJ databases">
        <authorList>
            <person name="Krivoruchko A.V."/>
            <person name="Elkin A."/>
        </authorList>
    </citation>
    <scope>NUCLEOTIDE SEQUENCE</scope>
    <source>
        <strain evidence="2">IEGM 1388</strain>
    </source>
</reference>
<evidence type="ECO:0008006" key="4">
    <source>
        <dbReference type="Google" id="ProtNLM"/>
    </source>
</evidence>
<protein>
    <recommendedName>
        <fullName evidence="4">CcmD family protein</fullName>
    </recommendedName>
</protein>
<proteinExistence type="predicted"/>
<evidence type="ECO:0000313" key="2">
    <source>
        <dbReference type="EMBL" id="MCZ4551784.1"/>
    </source>
</evidence>
<gene>
    <name evidence="2" type="ORF">O4213_17475</name>
</gene>
<keyword evidence="1" id="KW-0812">Transmembrane</keyword>
<evidence type="ECO:0000256" key="1">
    <source>
        <dbReference type="SAM" id="Phobius"/>
    </source>
</evidence>
<feature type="transmembrane region" description="Helical" evidence="1">
    <location>
        <begin position="6"/>
        <end position="28"/>
    </location>
</feature>
<keyword evidence="3" id="KW-1185">Reference proteome</keyword>
<accession>A0ABT4MY82</accession>
<keyword evidence="1" id="KW-0472">Membrane</keyword>
<name>A0ABT4MY82_GORRU</name>
<evidence type="ECO:0000313" key="3">
    <source>
        <dbReference type="Proteomes" id="UP001067235"/>
    </source>
</evidence>
<comment type="caution">
    <text evidence="2">The sequence shown here is derived from an EMBL/GenBank/DDBJ whole genome shotgun (WGS) entry which is preliminary data.</text>
</comment>
<sequence length="51" mass="5473">MLAVVITVAVVVWVAISVVVAVLVGRAIRLRDIRDARPESPDGDDMRSKAS</sequence>
<organism evidence="2 3">
    <name type="scientific">Gordonia rubripertincta</name>
    <name type="common">Rhodococcus corallinus</name>
    <dbReference type="NCBI Taxonomy" id="36822"/>
    <lineage>
        <taxon>Bacteria</taxon>
        <taxon>Bacillati</taxon>
        <taxon>Actinomycetota</taxon>
        <taxon>Actinomycetes</taxon>
        <taxon>Mycobacteriales</taxon>
        <taxon>Gordoniaceae</taxon>
        <taxon>Gordonia</taxon>
    </lineage>
</organism>
<dbReference type="RefSeq" id="WP_168187018.1">
    <property type="nucleotide sequence ID" value="NZ_JAPWIE010000005.1"/>
</dbReference>